<keyword evidence="10" id="KW-1185">Reference proteome</keyword>
<keyword evidence="3 7" id="KW-0067">ATP-binding</keyword>
<evidence type="ECO:0000256" key="5">
    <source>
        <dbReference type="ARBA" id="ARBA00023146"/>
    </source>
</evidence>
<dbReference type="GO" id="GO:0004825">
    <property type="term" value="F:methionine-tRNA ligase activity"/>
    <property type="evidence" value="ECO:0007669"/>
    <property type="project" value="UniProtKB-EC"/>
</dbReference>
<dbReference type="GO" id="GO:0006431">
    <property type="term" value="P:methionyl-tRNA aminoacylation"/>
    <property type="evidence" value="ECO:0007669"/>
    <property type="project" value="TreeGrafter"/>
</dbReference>
<dbReference type="GO" id="GO:0005524">
    <property type="term" value="F:ATP binding"/>
    <property type="evidence" value="ECO:0007669"/>
    <property type="project" value="UniProtKB-KW"/>
</dbReference>
<dbReference type="Gene3D" id="3.40.50.620">
    <property type="entry name" value="HUPs"/>
    <property type="match status" value="1"/>
</dbReference>
<evidence type="ECO:0000256" key="1">
    <source>
        <dbReference type="ARBA" id="ARBA00022598"/>
    </source>
</evidence>
<gene>
    <name evidence="9" type="ORF">Sgleb_63850</name>
</gene>
<comment type="catalytic activity">
    <reaction evidence="6">
        <text>tRNA(Met) + L-methionine + ATP = L-methionyl-tRNA(Met) + AMP + diphosphate</text>
        <dbReference type="Rhea" id="RHEA:13481"/>
        <dbReference type="Rhea" id="RHEA-COMP:9667"/>
        <dbReference type="Rhea" id="RHEA-COMP:9698"/>
        <dbReference type="ChEBI" id="CHEBI:30616"/>
        <dbReference type="ChEBI" id="CHEBI:33019"/>
        <dbReference type="ChEBI" id="CHEBI:57844"/>
        <dbReference type="ChEBI" id="CHEBI:78442"/>
        <dbReference type="ChEBI" id="CHEBI:78530"/>
        <dbReference type="ChEBI" id="CHEBI:456215"/>
        <dbReference type="EC" id="6.1.1.10"/>
    </reaction>
</comment>
<dbReference type="Proteomes" id="UP000430079">
    <property type="component" value="Unassembled WGS sequence"/>
</dbReference>
<dbReference type="Gene3D" id="2.20.28.20">
    <property type="entry name" value="Methionyl-tRNA synthetase, Zn-domain"/>
    <property type="match status" value="1"/>
</dbReference>
<evidence type="ECO:0000256" key="2">
    <source>
        <dbReference type="ARBA" id="ARBA00022741"/>
    </source>
</evidence>
<dbReference type="AlphaFoldDB" id="A0A640T4V8"/>
<dbReference type="PANTHER" id="PTHR45765:SF1">
    <property type="entry name" value="METHIONINE--TRNA LIGASE, CYTOPLASMIC"/>
    <property type="match status" value="1"/>
</dbReference>
<feature type="domain" description="Methionyl/Leucyl tRNA synthetase" evidence="8">
    <location>
        <begin position="15"/>
        <end position="253"/>
    </location>
</feature>
<dbReference type="InterPro" id="IPR029038">
    <property type="entry name" value="MetRS_Zn"/>
</dbReference>
<dbReference type="EMBL" id="BLIO01000001">
    <property type="protein sequence ID" value="GFE18338.1"/>
    <property type="molecule type" value="Genomic_DNA"/>
</dbReference>
<dbReference type="InterPro" id="IPR023458">
    <property type="entry name" value="Met-tRNA_ligase_1"/>
</dbReference>
<evidence type="ECO:0000313" key="9">
    <source>
        <dbReference type="EMBL" id="GFE18338.1"/>
    </source>
</evidence>
<dbReference type="InterPro" id="IPR014729">
    <property type="entry name" value="Rossmann-like_a/b/a_fold"/>
</dbReference>
<comment type="caution">
    <text evidence="9">The sequence shown here is derived from an EMBL/GenBank/DDBJ whole genome shotgun (WGS) entry which is preliminary data.</text>
</comment>
<keyword evidence="2 7" id="KW-0547">Nucleotide-binding</keyword>
<reference evidence="9 10" key="1">
    <citation type="submission" date="2019-12" db="EMBL/GenBank/DDBJ databases">
        <title>Whole genome shotgun sequence of Streptomyces hygroscopicus subsp. glebosus NBRC 13786.</title>
        <authorList>
            <person name="Ichikawa N."/>
            <person name="Kimura A."/>
            <person name="Kitahashi Y."/>
            <person name="Komaki H."/>
            <person name="Tamura T."/>
        </authorList>
    </citation>
    <scope>NUCLEOTIDE SEQUENCE [LARGE SCALE GENOMIC DNA]</scope>
    <source>
        <strain evidence="9 10">NBRC 13786</strain>
    </source>
</reference>
<comment type="similarity">
    <text evidence="7">Belongs to the class-I aminoacyl-tRNA synthetase family.</text>
</comment>
<dbReference type="Pfam" id="PF09334">
    <property type="entry name" value="tRNA-synt_1g"/>
    <property type="match status" value="2"/>
</dbReference>
<dbReference type="InterPro" id="IPR001412">
    <property type="entry name" value="aa-tRNA-synth_I_CS"/>
</dbReference>
<accession>A0A640T4V8</accession>
<evidence type="ECO:0000259" key="8">
    <source>
        <dbReference type="Pfam" id="PF09334"/>
    </source>
</evidence>
<dbReference type="RefSeq" id="WP_190142552.1">
    <property type="nucleotide sequence ID" value="NZ_BLIO01000001.1"/>
</dbReference>
<feature type="domain" description="Methionyl/Leucyl tRNA synthetase" evidence="8">
    <location>
        <begin position="324"/>
        <end position="406"/>
    </location>
</feature>
<dbReference type="PROSITE" id="PS00178">
    <property type="entry name" value="AA_TRNA_LIGASE_I"/>
    <property type="match status" value="1"/>
</dbReference>
<evidence type="ECO:0000313" key="10">
    <source>
        <dbReference type="Proteomes" id="UP000430079"/>
    </source>
</evidence>
<dbReference type="InterPro" id="IPR015413">
    <property type="entry name" value="Methionyl/Leucyl_tRNA_Synth"/>
</dbReference>
<dbReference type="PANTHER" id="PTHR45765">
    <property type="entry name" value="METHIONINE--TRNA LIGASE"/>
    <property type="match status" value="1"/>
</dbReference>
<keyword evidence="1 7" id="KW-0436">Ligase</keyword>
<evidence type="ECO:0000256" key="7">
    <source>
        <dbReference type="RuleBase" id="RU363039"/>
    </source>
</evidence>
<dbReference type="GO" id="GO:0005829">
    <property type="term" value="C:cytosol"/>
    <property type="evidence" value="ECO:0007669"/>
    <property type="project" value="TreeGrafter"/>
</dbReference>
<evidence type="ECO:0000256" key="6">
    <source>
        <dbReference type="ARBA" id="ARBA00047364"/>
    </source>
</evidence>
<name>A0A640T4V8_9ACTN</name>
<proteinExistence type="inferred from homology"/>
<organism evidence="9 10">
    <name type="scientific">Streptomyces glebosus</name>
    <dbReference type="NCBI Taxonomy" id="249580"/>
    <lineage>
        <taxon>Bacteria</taxon>
        <taxon>Bacillati</taxon>
        <taxon>Actinomycetota</taxon>
        <taxon>Actinomycetes</taxon>
        <taxon>Kitasatosporales</taxon>
        <taxon>Streptomycetaceae</taxon>
        <taxon>Streptomyces</taxon>
    </lineage>
</organism>
<protein>
    <recommendedName>
        <fullName evidence="8">Methionyl/Leucyl tRNA synthetase domain-containing protein</fullName>
    </recommendedName>
</protein>
<keyword evidence="5 7" id="KW-0030">Aminoacyl-tRNA synthetase</keyword>
<dbReference type="SUPFAM" id="SSF52374">
    <property type="entry name" value="Nucleotidylyl transferase"/>
    <property type="match status" value="1"/>
</dbReference>
<keyword evidence="4 7" id="KW-0648">Protein biosynthesis</keyword>
<evidence type="ECO:0000256" key="3">
    <source>
        <dbReference type="ARBA" id="ARBA00022840"/>
    </source>
</evidence>
<sequence>MNLPLGAARAPRPYLLTLPEPTPNGPFHLGHISGPYLRMDVIARWLRQRGDAPVVVSGSDAYDPWVPLRAWQDGTTEREVVRSYHERIARDLADLDIGVDAFVNPAEEPWRGRFEREVKASLAQLDSQGAVLARGERMLHSASAGRFVVGAWLLGTCPDCGAGVASYFCEECGGHFLPENVVDPRPRCDDRPLTERTVDSLFLALPNAARLDACLTGIGVPERYRRTVARFLGREGLSVRLSAPQDWGIDLGRADAEVPRTLFSYTGTFMFTRLAGEVHGELSGSGVNAFAPDSGVMTITSLGIDNVMPVLVGIIGTSLMYGPMKPYDRCLINDFYQLSGEKFSTSRRHAIWVSDIARAHNVDTDAVRYYLAKTNPEAGPANFEPSAFLATAGERLAGRIGAAVQRRWQQLPHSPAAVPDALLRRLMTSLDEQERALDSAVVSTAAAVRAFDDWCDRAPADDAGGDAAYWWLKGAAVLGWPVMPRFGQHVWDGLGGAGEPRLAAFTAPTAPVTGTPAPRFSRPSAANLAPCLPATLTGVGA</sequence>
<evidence type="ECO:0000256" key="4">
    <source>
        <dbReference type="ARBA" id="ARBA00022917"/>
    </source>
</evidence>